<keyword evidence="11" id="KW-1185">Reference proteome</keyword>
<dbReference type="Proteomes" id="UP000265515">
    <property type="component" value="Unassembled WGS sequence"/>
</dbReference>
<evidence type="ECO:0000313" key="11">
    <source>
        <dbReference type="Proteomes" id="UP000265515"/>
    </source>
</evidence>
<evidence type="ECO:0000256" key="7">
    <source>
        <dbReference type="ARBA" id="ARBA00022777"/>
    </source>
</evidence>
<name>A0A388M7S5_CHABU</name>
<dbReference type="Gramene" id="GBG90586">
    <property type="protein sequence ID" value="GBG90586"/>
    <property type="gene ID" value="CBR_g50929"/>
</dbReference>
<evidence type="ECO:0000256" key="2">
    <source>
        <dbReference type="ARBA" id="ARBA00000937"/>
    </source>
</evidence>
<sequence length="200" mass="20934">MAACALSGCHVGNAAVSSSSSSYGVRTRSSSCQENSVVVTANVAGIAVPGASSHAPLRADDGAGRRRWSVGFGLSYGASLAGTRLREDNIASCRYLNARWKSIGRLTCQAQAGEGSSERTFVMVKPDGVQRGLVGDIVGRFERKGFTLKALKLFQCPKSLAEIWEGKGVVASARKLIGVTNPLEADPGTIRGDFAVEVGR</sequence>
<dbReference type="GO" id="GO:0009734">
    <property type="term" value="P:auxin-activated signaling pathway"/>
    <property type="evidence" value="ECO:0007669"/>
    <property type="project" value="EnsemblPlants"/>
</dbReference>
<dbReference type="InterPro" id="IPR034907">
    <property type="entry name" value="NDK-like_dom"/>
</dbReference>
<dbReference type="OrthoDB" id="2162449at2759"/>
<comment type="cofactor">
    <cofactor evidence="3">
        <name>Mg(2+)</name>
        <dbReference type="ChEBI" id="CHEBI:18420"/>
    </cofactor>
</comment>
<protein>
    <recommendedName>
        <fullName evidence="5">nucleoside-diphosphate kinase</fullName>
        <ecNumber evidence="5">2.7.4.6</ecNumber>
    </recommendedName>
</protein>
<dbReference type="GO" id="GO:0009585">
    <property type="term" value="P:red, far-red light phototransduction"/>
    <property type="evidence" value="ECO:0007669"/>
    <property type="project" value="EnsemblPlants"/>
</dbReference>
<keyword evidence="7" id="KW-0418">Kinase</keyword>
<feature type="domain" description="Nucleoside diphosphate kinase-like" evidence="9">
    <location>
        <begin position="117"/>
        <end position="200"/>
    </location>
</feature>
<dbReference type="GO" id="GO:0005634">
    <property type="term" value="C:nucleus"/>
    <property type="evidence" value="ECO:0007669"/>
    <property type="project" value="EnsemblPlants"/>
</dbReference>
<reference evidence="10 11" key="1">
    <citation type="journal article" date="2018" name="Cell">
        <title>The Chara Genome: Secondary Complexity and Implications for Plant Terrestrialization.</title>
        <authorList>
            <person name="Nishiyama T."/>
            <person name="Sakayama H."/>
            <person name="Vries J.D."/>
            <person name="Buschmann H."/>
            <person name="Saint-Marcoux D."/>
            <person name="Ullrich K.K."/>
            <person name="Haas F.B."/>
            <person name="Vanderstraeten L."/>
            <person name="Becker D."/>
            <person name="Lang D."/>
            <person name="Vosolsobe S."/>
            <person name="Rombauts S."/>
            <person name="Wilhelmsson P.K.I."/>
            <person name="Janitza P."/>
            <person name="Kern R."/>
            <person name="Heyl A."/>
            <person name="Rumpler F."/>
            <person name="Villalobos L.I.A.C."/>
            <person name="Clay J.M."/>
            <person name="Skokan R."/>
            <person name="Toyoda A."/>
            <person name="Suzuki Y."/>
            <person name="Kagoshima H."/>
            <person name="Schijlen E."/>
            <person name="Tajeshwar N."/>
            <person name="Catarino B."/>
            <person name="Hetherington A.J."/>
            <person name="Saltykova A."/>
            <person name="Bonnot C."/>
            <person name="Breuninger H."/>
            <person name="Symeonidi A."/>
            <person name="Radhakrishnan G.V."/>
            <person name="Van Nieuwerburgh F."/>
            <person name="Deforce D."/>
            <person name="Chang C."/>
            <person name="Karol K.G."/>
            <person name="Hedrich R."/>
            <person name="Ulvskov P."/>
            <person name="Glockner G."/>
            <person name="Delwiche C.F."/>
            <person name="Petrasek J."/>
            <person name="Van de Peer Y."/>
            <person name="Friml J."/>
            <person name="Beilby M."/>
            <person name="Dolan L."/>
            <person name="Kohara Y."/>
            <person name="Sugano S."/>
            <person name="Fujiyama A."/>
            <person name="Delaux P.-M."/>
            <person name="Quint M."/>
            <person name="TheiBen G."/>
            <person name="Hagemann M."/>
            <person name="Harholt J."/>
            <person name="Dunand C."/>
            <person name="Zachgo S."/>
            <person name="Langdale J."/>
            <person name="Maumus F."/>
            <person name="Straeten D.V.D."/>
            <person name="Gould S.B."/>
            <person name="Rensing S.A."/>
        </authorList>
    </citation>
    <scope>NUCLEOTIDE SEQUENCE [LARGE SCALE GENOMIC DNA]</scope>
    <source>
        <strain evidence="10 11">S276</strain>
    </source>
</reference>
<evidence type="ECO:0000256" key="4">
    <source>
        <dbReference type="ARBA" id="ARBA00008142"/>
    </source>
</evidence>
<comment type="similarity">
    <text evidence="4 8">Belongs to the NDK family.</text>
</comment>
<evidence type="ECO:0000259" key="9">
    <source>
        <dbReference type="SMART" id="SM00562"/>
    </source>
</evidence>
<dbReference type="PROSITE" id="PS51374">
    <property type="entry name" value="NDPK_LIKE"/>
    <property type="match status" value="1"/>
</dbReference>
<evidence type="ECO:0000256" key="1">
    <source>
        <dbReference type="ARBA" id="ARBA00000082"/>
    </source>
</evidence>
<evidence type="ECO:0000256" key="8">
    <source>
        <dbReference type="PROSITE-ProRule" id="PRU00706"/>
    </source>
</evidence>
<dbReference type="SMART" id="SM00562">
    <property type="entry name" value="NDK"/>
    <property type="match status" value="1"/>
</dbReference>
<dbReference type="AlphaFoldDB" id="A0A388M7S5"/>
<evidence type="ECO:0000256" key="3">
    <source>
        <dbReference type="ARBA" id="ARBA00001946"/>
    </source>
</evidence>
<dbReference type="EMBL" id="BFEA01000823">
    <property type="protein sequence ID" value="GBG90586.1"/>
    <property type="molecule type" value="Genomic_DNA"/>
</dbReference>
<comment type="catalytic activity">
    <reaction evidence="1">
        <text>a 2'-deoxyribonucleoside 5'-diphosphate + ATP = a 2'-deoxyribonucleoside 5'-triphosphate + ADP</text>
        <dbReference type="Rhea" id="RHEA:44640"/>
        <dbReference type="ChEBI" id="CHEBI:30616"/>
        <dbReference type="ChEBI" id="CHEBI:61560"/>
        <dbReference type="ChEBI" id="CHEBI:73316"/>
        <dbReference type="ChEBI" id="CHEBI:456216"/>
        <dbReference type="EC" id="2.7.4.6"/>
    </reaction>
</comment>
<dbReference type="STRING" id="69332.A0A388M7S5"/>
<evidence type="ECO:0000313" key="10">
    <source>
        <dbReference type="EMBL" id="GBG90586.1"/>
    </source>
</evidence>
<dbReference type="PANTHER" id="PTHR11349">
    <property type="entry name" value="NUCLEOSIDE DIPHOSPHATE KINASE"/>
    <property type="match status" value="1"/>
</dbReference>
<dbReference type="SUPFAM" id="SSF54919">
    <property type="entry name" value="Nucleoside diphosphate kinase, NDK"/>
    <property type="match status" value="1"/>
</dbReference>
<dbReference type="EC" id="2.7.4.6" evidence="5"/>
<dbReference type="GO" id="GO:0004550">
    <property type="term" value="F:nucleoside diphosphate kinase activity"/>
    <property type="evidence" value="ECO:0007669"/>
    <property type="project" value="UniProtKB-EC"/>
</dbReference>
<gene>
    <name evidence="10" type="ORF">CBR_g50929</name>
</gene>
<evidence type="ECO:0000256" key="5">
    <source>
        <dbReference type="ARBA" id="ARBA00012966"/>
    </source>
</evidence>
<comment type="caution">
    <text evidence="8">Lacks conserved residue(s) required for the propagation of feature annotation.</text>
</comment>
<comment type="caution">
    <text evidence="10">The sequence shown here is derived from an EMBL/GenBank/DDBJ whole genome shotgun (WGS) entry which is preliminary data.</text>
</comment>
<comment type="catalytic activity">
    <reaction evidence="2">
        <text>a ribonucleoside 5'-diphosphate + ATP = a ribonucleoside 5'-triphosphate + ADP</text>
        <dbReference type="Rhea" id="RHEA:18113"/>
        <dbReference type="ChEBI" id="CHEBI:30616"/>
        <dbReference type="ChEBI" id="CHEBI:57930"/>
        <dbReference type="ChEBI" id="CHEBI:61557"/>
        <dbReference type="ChEBI" id="CHEBI:456216"/>
        <dbReference type="EC" id="2.7.4.6"/>
    </reaction>
</comment>
<dbReference type="GO" id="GO:0042542">
    <property type="term" value="P:response to hydrogen peroxide"/>
    <property type="evidence" value="ECO:0007669"/>
    <property type="project" value="EnsemblPlants"/>
</dbReference>
<keyword evidence="6" id="KW-0808">Transferase</keyword>
<dbReference type="GO" id="GO:0005737">
    <property type="term" value="C:cytoplasm"/>
    <property type="evidence" value="ECO:0007669"/>
    <property type="project" value="EnsemblPlants"/>
</dbReference>
<organism evidence="10 11">
    <name type="scientific">Chara braunii</name>
    <name type="common">Braun's stonewort</name>
    <dbReference type="NCBI Taxonomy" id="69332"/>
    <lineage>
        <taxon>Eukaryota</taxon>
        <taxon>Viridiplantae</taxon>
        <taxon>Streptophyta</taxon>
        <taxon>Charophyceae</taxon>
        <taxon>Charales</taxon>
        <taxon>Characeae</taxon>
        <taxon>Chara</taxon>
    </lineage>
</organism>
<accession>A0A388M7S5</accession>
<proteinExistence type="inferred from homology"/>
<dbReference type="InterPro" id="IPR036850">
    <property type="entry name" value="NDK-like_dom_sf"/>
</dbReference>
<dbReference type="Gene3D" id="3.30.70.141">
    <property type="entry name" value="Nucleoside diphosphate kinase-like domain"/>
    <property type="match status" value="2"/>
</dbReference>
<evidence type="ECO:0000256" key="6">
    <source>
        <dbReference type="ARBA" id="ARBA00022679"/>
    </source>
</evidence>
<dbReference type="Pfam" id="PF00334">
    <property type="entry name" value="NDK"/>
    <property type="match status" value="1"/>
</dbReference>